<evidence type="ECO:0000256" key="13">
    <source>
        <dbReference type="ARBA" id="ARBA00054347"/>
    </source>
</evidence>
<dbReference type="Gene3D" id="2.10.25.10">
    <property type="entry name" value="Laminin"/>
    <property type="match status" value="3"/>
</dbReference>
<evidence type="ECO:0000256" key="4">
    <source>
        <dbReference type="ARBA" id="ARBA00022692"/>
    </source>
</evidence>
<feature type="signal peptide" evidence="17">
    <location>
        <begin position="1"/>
        <end position="27"/>
    </location>
</feature>
<dbReference type="InterPro" id="IPR000742">
    <property type="entry name" value="EGF"/>
</dbReference>
<feature type="region of interest" description="Disordered" evidence="15">
    <location>
        <begin position="1284"/>
        <end position="1377"/>
    </location>
</feature>
<dbReference type="PANTHER" id="PTHR15036:SF51">
    <property type="entry name" value="NEUREXIN-1"/>
    <property type="match status" value="1"/>
</dbReference>
<dbReference type="FunFam" id="2.10.25.10:FF:000015">
    <property type="entry name" value="neurexin-1 isoform X1"/>
    <property type="match status" value="1"/>
</dbReference>
<dbReference type="GO" id="GO:0016020">
    <property type="term" value="C:membrane"/>
    <property type="evidence" value="ECO:0007669"/>
    <property type="project" value="UniProtKB-SubCell"/>
</dbReference>
<evidence type="ECO:0000256" key="11">
    <source>
        <dbReference type="ARBA" id="ARBA00023136"/>
    </source>
</evidence>
<sequence>MVLQKPHGAHIIWVGLLICCFVEIGTCLEFTGAEGQWARFPVWNACCESEMSFNMKTKSSHGLLVYFDDEGFCDFLELLILNGKLSLRFSIFCAEPATVISDTAVNDSQWHAVTIRRNFKNTTLMVDNEIKWVEVKSKRRDMTVFSHLFVGGIPPELRSVALRLTSAVVKDQLPFTGWITDIKVNNTESVMINSEGVLKDLCGTANMCLNGGVCSLINNEPTCDCSQTGFQGKDCSEGLAHLMMGDQGKEEYVATFKGSEFFCYDLSLNPIQSSSDEITLSFKTLQRNGLMLHTGKSADYVNLALKNGAVSLVINLGSGAFEALVEPVNGKFNDNDWHDVKVTRNLRQVTISVDGILTTTGYTQEDYTMLGSDDFFYVGGSPSTADLPGSPVSNNFMGCLKEVVYKNNDVRLELSRLARQGDPKMKIHGTVAFKCENVATLDPITFETPESYIMLNKWNAKKTGSISFDFRTTEPNGLLLFSHGKPKQQPKDSKSPQTLKVDFFAIEMLDGHLYLLLDMGSGTTKTKAVNKKVNDGEWYHVDFQRDGRSGTISINTLRTAYTAPGESEILDLDDNLYLGGLPENKMGLVFPTEVWTALLNYGYVGCIRDLFIDGQSKDVRRLAEIQKAAGVKPSCSKEPPKQCLSNPCQNNGICREGWNRYVCDCSGTGYLGRSCEREATILSYDGSKFMKVQLPVVMHTEAEDVSLRFRSQRAYGILIATTSRDSADSLRLELESGRVRLTVNLGKGPETIFAGQNLNDNEWHTVRVFRRGKSLKLTVDDLLPVEGQMAGDHTQLEFHNIETGIVTEKRFLSMVPSNFIGHLQSLAFNGMAYIDLCKNGDIDYCELNAMIGFKNIIADPVTFKSRSSYVTLTTLQAYYSMHLFFQFKTTSSDGLILYNSGDGNDFIVVELVKGYLHYVSDLGNGAHLIKGNSNKPLNDNHWHNVIISRDTNNLHTVKIDTKVTTQTTTGAKNLDLKGNLYIGGVAKEMYKDLPKLVHAKEGFQGCLASVDLNGRLPDLMSDALDCVGQIERGCEGPSTTCQEDSCANQGVCLQQWEGFSCDCSMTTFGGPLCNDAGTTYIFGRDGGLITYTWPPNDRPSTRADRLAIGFSTHLKDAVLVRVDSSSGLGDFLKLHIEKGNIAVVFNVGTDDINIEETSKFVNDGKYHIVKFTRSGGNATLQVDDLPVIERYPTGNNDNERLAIARQRIPYRLGRVVDEWLLDKGRQLTIFNSQTTIQIGGWERDRSRSFQGQLSGLYYNGLKVFNMAAEGDPNIKIQGSVRLVGESPSSITPQSSTTANRSETSTSIMEITTTTASSRRVKQTTPREPQQTTDDLLVASAECPSDDEDIDPCEPSSGGLANPTGSGPKGYPGTSEVFRESSSTTGMVVGIVAAAALCILILLYAMYKYRNRDEGSYHVDESRNYISNSAQSNGTVVKEKPVNTAKTSSKNKKNKDKEYYV</sequence>
<dbReference type="CDD" id="cd00110">
    <property type="entry name" value="LamG"/>
    <property type="match status" value="6"/>
</dbReference>
<evidence type="ECO:0000256" key="15">
    <source>
        <dbReference type="SAM" id="MobiDB-lite"/>
    </source>
</evidence>
<evidence type="ECO:0000256" key="2">
    <source>
        <dbReference type="ARBA" id="ARBA00010241"/>
    </source>
</evidence>
<dbReference type="PROSITE" id="PS50025">
    <property type="entry name" value="LAM_G_DOMAIN"/>
    <property type="match status" value="6"/>
</dbReference>
<evidence type="ECO:0000313" key="20">
    <source>
        <dbReference type="Ensembl" id="ENSSLDP00000027494.1"/>
    </source>
</evidence>
<evidence type="ECO:0000256" key="9">
    <source>
        <dbReference type="ARBA" id="ARBA00022889"/>
    </source>
</evidence>
<feature type="transmembrane region" description="Helical" evidence="16">
    <location>
        <begin position="1386"/>
        <end position="1406"/>
    </location>
</feature>
<evidence type="ECO:0000256" key="7">
    <source>
        <dbReference type="ARBA" id="ARBA00022737"/>
    </source>
</evidence>
<keyword evidence="11 16" id="KW-0472">Membrane</keyword>
<dbReference type="SMART" id="SM00181">
    <property type="entry name" value="EGF"/>
    <property type="match status" value="3"/>
</dbReference>
<keyword evidence="5" id="KW-0479">Metal-binding</keyword>
<feature type="chain" id="PRO_5017423622" evidence="17">
    <location>
        <begin position="28"/>
        <end position="1460"/>
    </location>
</feature>
<accession>A0A3B4YXM1</accession>
<dbReference type="PANTHER" id="PTHR15036">
    <property type="entry name" value="PIKACHURIN-LIKE PROTEIN"/>
    <property type="match status" value="1"/>
</dbReference>
<feature type="region of interest" description="Disordered" evidence="15">
    <location>
        <begin position="1428"/>
        <end position="1460"/>
    </location>
</feature>
<evidence type="ECO:0000313" key="21">
    <source>
        <dbReference type="Proteomes" id="UP000261360"/>
    </source>
</evidence>
<keyword evidence="12" id="KW-1015">Disulfide bond</keyword>
<dbReference type="FunFam" id="2.10.25.10:FF:000029">
    <property type="entry name" value="neurexin-1 isoform X1"/>
    <property type="match status" value="1"/>
</dbReference>
<evidence type="ECO:0000256" key="12">
    <source>
        <dbReference type="ARBA" id="ARBA00023157"/>
    </source>
</evidence>
<dbReference type="FunFam" id="2.60.120.200:FF:000003">
    <property type="entry name" value="neurexin-1 isoform X1"/>
    <property type="match status" value="1"/>
</dbReference>
<dbReference type="SUPFAM" id="SSF49899">
    <property type="entry name" value="Concanavalin A-like lectins/glucanases"/>
    <property type="match status" value="6"/>
</dbReference>
<dbReference type="FunFam" id="2.60.120.200:FF:000014">
    <property type="entry name" value="neurexin-1 isoform X1"/>
    <property type="match status" value="1"/>
</dbReference>
<dbReference type="InterPro" id="IPR003585">
    <property type="entry name" value="Neurexin-like"/>
</dbReference>
<dbReference type="Pfam" id="PF02210">
    <property type="entry name" value="Laminin_G_2"/>
    <property type="match status" value="6"/>
</dbReference>
<protein>
    <submittedName>
        <fullName evidence="20">Neurexin 1b</fullName>
    </submittedName>
</protein>
<feature type="domain" description="Laminin G" evidence="18">
    <location>
        <begin position="681"/>
        <end position="845"/>
    </location>
</feature>
<dbReference type="FunFam" id="2.60.120.200:FF:000005">
    <property type="entry name" value="neurexin-1 isoform X1"/>
    <property type="match status" value="1"/>
</dbReference>
<comment type="caution">
    <text evidence="14">Lacks conserved residue(s) required for the propagation of feature annotation.</text>
</comment>
<evidence type="ECO:0000256" key="6">
    <source>
        <dbReference type="ARBA" id="ARBA00022729"/>
    </source>
</evidence>
<feature type="domain" description="EGF-like" evidence="19">
    <location>
        <begin position="639"/>
        <end position="676"/>
    </location>
</feature>
<dbReference type="SMART" id="SM00282">
    <property type="entry name" value="LamG"/>
    <property type="match status" value="6"/>
</dbReference>
<feature type="domain" description="EGF-like" evidence="19">
    <location>
        <begin position="198"/>
        <end position="236"/>
    </location>
</feature>
<keyword evidence="8" id="KW-0106">Calcium</keyword>
<feature type="domain" description="Laminin G" evidence="18">
    <location>
        <begin position="442"/>
        <end position="635"/>
    </location>
</feature>
<evidence type="ECO:0000256" key="5">
    <source>
        <dbReference type="ARBA" id="ARBA00022723"/>
    </source>
</evidence>
<evidence type="ECO:0000256" key="1">
    <source>
        <dbReference type="ARBA" id="ARBA00004479"/>
    </source>
</evidence>
<dbReference type="GO" id="GO:0007155">
    <property type="term" value="P:cell adhesion"/>
    <property type="evidence" value="ECO:0007669"/>
    <property type="project" value="UniProtKB-KW"/>
</dbReference>
<dbReference type="SMART" id="SM00294">
    <property type="entry name" value="4.1m"/>
    <property type="match status" value="1"/>
</dbReference>
<keyword evidence="21" id="KW-1185">Reference proteome</keyword>
<evidence type="ECO:0000256" key="16">
    <source>
        <dbReference type="SAM" id="Phobius"/>
    </source>
</evidence>
<evidence type="ECO:0000256" key="10">
    <source>
        <dbReference type="ARBA" id="ARBA00022989"/>
    </source>
</evidence>
<keyword evidence="7" id="KW-0677">Repeat</keyword>
<feature type="compositionally biased region" description="Polar residues" evidence="15">
    <location>
        <begin position="1322"/>
        <end position="1333"/>
    </location>
</feature>
<keyword evidence="6 17" id="KW-0732">Signal</keyword>
<evidence type="ECO:0000256" key="14">
    <source>
        <dbReference type="PROSITE-ProRule" id="PRU00076"/>
    </source>
</evidence>
<reference evidence="20" key="2">
    <citation type="submission" date="2025-09" db="UniProtKB">
        <authorList>
            <consortium name="Ensembl"/>
        </authorList>
    </citation>
    <scope>IDENTIFICATION</scope>
</reference>
<comment type="similarity">
    <text evidence="2">Belongs to the neurexin family.</text>
</comment>
<dbReference type="GO" id="GO:0046872">
    <property type="term" value="F:metal ion binding"/>
    <property type="evidence" value="ECO:0007669"/>
    <property type="project" value="UniProtKB-KW"/>
</dbReference>
<comment type="function">
    <text evidence="13">Neuronal cell surface protein that may be involved in cell recognition and cell adhesion.</text>
</comment>
<feature type="domain" description="Laminin G" evidence="18">
    <location>
        <begin position="27"/>
        <end position="208"/>
    </location>
</feature>
<dbReference type="GeneTree" id="ENSGT00940000154292"/>
<comment type="subcellular location">
    <subcellularLocation>
        <location evidence="1">Membrane</location>
        <topology evidence="1">Single-pass type I membrane protein</topology>
    </subcellularLocation>
</comment>
<keyword evidence="9" id="KW-0130">Cell adhesion</keyword>
<evidence type="ECO:0000256" key="8">
    <source>
        <dbReference type="ARBA" id="ARBA00022837"/>
    </source>
</evidence>
<dbReference type="InterPro" id="IPR001791">
    <property type="entry name" value="Laminin_G"/>
</dbReference>
<dbReference type="Pfam" id="PF00008">
    <property type="entry name" value="EGF"/>
    <property type="match status" value="1"/>
</dbReference>
<evidence type="ECO:0000259" key="19">
    <source>
        <dbReference type="PROSITE" id="PS50026"/>
    </source>
</evidence>
<dbReference type="Ensembl" id="ENSSLDT00000028332.1">
    <property type="protein sequence ID" value="ENSSLDP00000027494.1"/>
    <property type="gene ID" value="ENSSLDG00000021098.1"/>
</dbReference>
<feature type="domain" description="Laminin G" evidence="18">
    <location>
        <begin position="1078"/>
        <end position="1280"/>
    </location>
</feature>
<dbReference type="PROSITE" id="PS50026">
    <property type="entry name" value="EGF_3"/>
    <property type="match status" value="3"/>
</dbReference>
<evidence type="ECO:0000256" key="3">
    <source>
        <dbReference type="ARBA" id="ARBA00022536"/>
    </source>
</evidence>
<name>A0A3B4YXM1_SERLL</name>
<dbReference type="Gene3D" id="2.60.120.200">
    <property type="match status" value="6"/>
</dbReference>
<organism evidence="20 21">
    <name type="scientific">Seriola lalandi dorsalis</name>
    <dbReference type="NCBI Taxonomy" id="1841481"/>
    <lineage>
        <taxon>Eukaryota</taxon>
        <taxon>Metazoa</taxon>
        <taxon>Chordata</taxon>
        <taxon>Craniata</taxon>
        <taxon>Vertebrata</taxon>
        <taxon>Euteleostomi</taxon>
        <taxon>Actinopterygii</taxon>
        <taxon>Neopterygii</taxon>
        <taxon>Teleostei</taxon>
        <taxon>Neoteleostei</taxon>
        <taxon>Acanthomorphata</taxon>
        <taxon>Carangaria</taxon>
        <taxon>Carangiformes</taxon>
        <taxon>Carangidae</taxon>
        <taxon>Seriola</taxon>
    </lineage>
</organism>
<feature type="domain" description="Laminin G" evidence="18">
    <location>
        <begin position="859"/>
        <end position="1034"/>
    </location>
</feature>
<keyword evidence="3 14" id="KW-0245">EGF-like domain</keyword>
<dbReference type="CDD" id="cd00054">
    <property type="entry name" value="EGF_CA"/>
    <property type="match status" value="2"/>
</dbReference>
<dbReference type="FunFam" id="2.60.120.200:FF:000001">
    <property type="entry name" value="neurexin-1 isoform X1"/>
    <property type="match status" value="1"/>
</dbReference>
<evidence type="ECO:0000259" key="18">
    <source>
        <dbReference type="PROSITE" id="PS50025"/>
    </source>
</evidence>
<keyword evidence="4 16" id="KW-0812">Transmembrane</keyword>
<dbReference type="InterPro" id="IPR013320">
    <property type="entry name" value="ConA-like_dom_sf"/>
</dbReference>
<dbReference type="Proteomes" id="UP000261360">
    <property type="component" value="Unplaced"/>
</dbReference>
<dbReference type="FunFam" id="2.60.120.200:FF:000004">
    <property type="entry name" value="neurexin-1 isoform X1"/>
    <property type="match status" value="1"/>
</dbReference>
<evidence type="ECO:0000256" key="17">
    <source>
        <dbReference type="SAM" id="SignalP"/>
    </source>
</evidence>
<feature type="domain" description="Laminin G" evidence="18">
    <location>
        <begin position="253"/>
        <end position="435"/>
    </location>
</feature>
<dbReference type="InterPro" id="IPR050372">
    <property type="entry name" value="Neurexin-related_CASP"/>
</dbReference>
<proteinExistence type="inferred from homology"/>
<feature type="domain" description="EGF-like" evidence="19">
    <location>
        <begin position="1037"/>
        <end position="1074"/>
    </location>
</feature>
<keyword evidence="10 16" id="KW-1133">Transmembrane helix</keyword>
<feature type="compositionally biased region" description="Low complexity" evidence="15">
    <location>
        <begin position="1286"/>
        <end position="1317"/>
    </location>
</feature>
<reference evidence="20" key="1">
    <citation type="submission" date="2025-08" db="UniProtKB">
        <authorList>
            <consortium name="Ensembl"/>
        </authorList>
    </citation>
    <scope>IDENTIFICATION</scope>
</reference>